<sequence length="646" mass="71524">MATPLNLLILEDLPADIELMVVALRQEGFDPTWKGVETAADYLANLHSSLDIILADYSLPQFDALRALQFLQQRDLDIPLIVVTGSISEEVAVACMKQGAADYVLKERLTRLGPAVRQALEARRLRHEKQRAEAALKDSEARYRALVEGSIQGIAILQDGRYQFANKALVDMYGYTEPKDLIGQLVLDRLAPHERARWEADYALRTQGHELLTRDQFQVLRRDGTLLWFERVMTSIQWNGEPAFLSTLIDITERKHAEAEQRRLEIQLLQMQKMEALGTLAGGIAHDFNNLLAVMIGYTELANIQLQPGPLFTTYMQEMLSAGERAKALVQQILTFSRQREPERQPLHLAPLMAEVASLLRAAIPTTISIEQDVEAEPDTIFADPTQIHQVLMNLGTNAAHAMRNQSGVLTFRLRAIEVDNALASGHPELSPGLYIRLSVHDTGPGIAPDIMTRIFEPFFTTKATGEGTGMGLAVAHGIITSHGGVITVTSAIAQGATFNVYLPQFSEPLAQGVGNEPSLVVGTERILFVDDEARLARLGHALLSELGYDVTACTSSLEALERFRHNPQAFDLVMTDQTMPHMTGEHLARALRRIRPDIPIVLCTGFGHTIGPQQVRQIGLDAVLIKPWGLQELSDTLPRLLGHTE</sequence>
<dbReference type="SUPFAM" id="SSF55874">
    <property type="entry name" value="ATPase domain of HSP90 chaperone/DNA topoisomerase II/histidine kinase"/>
    <property type="match status" value="1"/>
</dbReference>
<evidence type="ECO:0000256" key="9">
    <source>
        <dbReference type="PROSITE-ProRule" id="PRU00169"/>
    </source>
</evidence>
<accession>W4MCH6</accession>
<dbReference type="Gene3D" id="1.10.287.130">
    <property type="match status" value="1"/>
</dbReference>
<protein>
    <recommendedName>
        <fullName evidence="2">histidine kinase</fullName>
        <ecNumber evidence="2">2.7.13.3</ecNumber>
    </recommendedName>
</protein>
<dbReference type="PANTHER" id="PTHR43065">
    <property type="entry name" value="SENSOR HISTIDINE KINASE"/>
    <property type="match status" value="1"/>
</dbReference>
<dbReference type="PROSITE" id="PS50110">
    <property type="entry name" value="RESPONSE_REGULATORY"/>
    <property type="match status" value="2"/>
</dbReference>
<evidence type="ECO:0000256" key="8">
    <source>
        <dbReference type="ARBA" id="ARBA00023012"/>
    </source>
</evidence>
<dbReference type="SMART" id="SM00388">
    <property type="entry name" value="HisKA"/>
    <property type="match status" value="1"/>
</dbReference>
<keyword evidence="4" id="KW-0808">Transferase</keyword>
<evidence type="ECO:0000256" key="4">
    <source>
        <dbReference type="ARBA" id="ARBA00022679"/>
    </source>
</evidence>
<dbReference type="InterPro" id="IPR036890">
    <property type="entry name" value="HATPase_C_sf"/>
</dbReference>
<comment type="caution">
    <text evidence="13">The sequence shown here is derived from an EMBL/GenBank/DDBJ whole genome shotgun (WGS) entry which is preliminary data.</text>
</comment>
<dbReference type="InterPro" id="IPR004358">
    <property type="entry name" value="Sig_transdc_His_kin-like_C"/>
</dbReference>
<dbReference type="Gene3D" id="3.40.50.2300">
    <property type="match status" value="2"/>
</dbReference>
<evidence type="ECO:0000256" key="1">
    <source>
        <dbReference type="ARBA" id="ARBA00000085"/>
    </source>
</evidence>
<dbReference type="InterPro" id="IPR011006">
    <property type="entry name" value="CheY-like_superfamily"/>
</dbReference>
<dbReference type="SMART" id="SM00091">
    <property type="entry name" value="PAS"/>
    <property type="match status" value="1"/>
</dbReference>
<dbReference type="PROSITE" id="PS50109">
    <property type="entry name" value="HIS_KIN"/>
    <property type="match status" value="1"/>
</dbReference>
<dbReference type="InterPro" id="IPR000700">
    <property type="entry name" value="PAS-assoc_C"/>
</dbReference>
<organism evidence="13 14">
    <name type="scientific">Candidatus Entotheonella gemina</name>
    <dbReference type="NCBI Taxonomy" id="1429439"/>
    <lineage>
        <taxon>Bacteria</taxon>
        <taxon>Pseudomonadati</taxon>
        <taxon>Nitrospinota/Tectimicrobiota group</taxon>
        <taxon>Candidatus Tectimicrobiota</taxon>
        <taxon>Candidatus Entotheonellia</taxon>
        <taxon>Candidatus Entotheonellales</taxon>
        <taxon>Candidatus Entotheonellaceae</taxon>
        <taxon>Candidatus Entotheonella</taxon>
    </lineage>
</organism>
<dbReference type="InterPro" id="IPR000014">
    <property type="entry name" value="PAS"/>
</dbReference>
<dbReference type="Gene3D" id="3.30.565.10">
    <property type="entry name" value="Histidine kinase-like ATPase, C-terminal domain"/>
    <property type="match status" value="1"/>
</dbReference>
<dbReference type="Proteomes" id="UP000019140">
    <property type="component" value="Unassembled WGS sequence"/>
</dbReference>
<evidence type="ECO:0000259" key="11">
    <source>
        <dbReference type="PROSITE" id="PS50110"/>
    </source>
</evidence>
<keyword evidence="7" id="KW-0067">ATP-binding</keyword>
<proteinExistence type="predicted"/>
<dbReference type="InterPro" id="IPR003594">
    <property type="entry name" value="HATPase_dom"/>
</dbReference>
<dbReference type="InterPro" id="IPR001610">
    <property type="entry name" value="PAC"/>
</dbReference>
<dbReference type="AlphaFoldDB" id="W4MCH6"/>
<dbReference type="Pfam" id="PF00072">
    <property type="entry name" value="Response_reg"/>
    <property type="match status" value="2"/>
</dbReference>
<name>W4MCH6_9BACT</name>
<evidence type="ECO:0000256" key="7">
    <source>
        <dbReference type="ARBA" id="ARBA00022840"/>
    </source>
</evidence>
<dbReference type="CDD" id="cd00156">
    <property type="entry name" value="REC"/>
    <property type="match status" value="2"/>
</dbReference>
<comment type="catalytic activity">
    <reaction evidence="1">
        <text>ATP + protein L-histidine = ADP + protein N-phospho-L-histidine.</text>
        <dbReference type="EC" id="2.7.13.3"/>
    </reaction>
</comment>
<keyword evidence="5" id="KW-0547">Nucleotide-binding</keyword>
<evidence type="ECO:0000256" key="6">
    <source>
        <dbReference type="ARBA" id="ARBA00022777"/>
    </source>
</evidence>
<evidence type="ECO:0000259" key="10">
    <source>
        <dbReference type="PROSITE" id="PS50109"/>
    </source>
</evidence>
<dbReference type="Pfam" id="PF02518">
    <property type="entry name" value="HATPase_c"/>
    <property type="match status" value="1"/>
</dbReference>
<dbReference type="InterPro" id="IPR003661">
    <property type="entry name" value="HisK_dim/P_dom"/>
</dbReference>
<evidence type="ECO:0000256" key="2">
    <source>
        <dbReference type="ARBA" id="ARBA00012438"/>
    </source>
</evidence>
<dbReference type="HOGENOM" id="CLU_000445_114_51_7"/>
<dbReference type="SMART" id="SM00086">
    <property type="entry name" value="PAC"/>
    <property type="match status" value="1"/>
</dbReference>
<evidence type="ECO:0000259" key="12">
    <source>
        <dbReference type="PROSITE" id="PS50113"/>
    </source>
</evidence>
<evidence type="ECO:0000313" key="14">
    <source>
        <dbReference type="Proteomes" id="UP000019140"/>
    </source>
</evidence>
<dbReference type="PROSITE" id="PS50113">
    <property type="entry name" value="PAC"/>
    <property type="match status" value="1"/>
</dbReference>
<dbReference type="PRINTS" id="PR00344">
    <property type="entry name" value="BCTRLSENSOR"/>
</dbReference>
<dbReference type="PANTHER" id="PTHR43065:SF46">
    <property type="entry name" value="C4-DICARBOXYLATE TRANSPORT SENSOR PROTEIN DCTB"/>
    <property type="match status" value="1"/>
</dbReference>
<dbReference type="InterPro" id="IPR035965">
    <property type="entry name" value="PAS-like_dom_sf"/>
</dbReference>
<evidence type="ECO:0000313" key="13">
    <source>
        <dbReference type="EMBL" id="ETX07312.1"/>
    </source>
</evidence>
<dbReference type="Pfam" id="PF13426">
    <property type="entry name" value="PAS_9"/>
    <property type="match status" value="1"/>
</dbReference>
<feature type="modified residue" description="4-aspartylphosphate" evidence="9">
    <location>
        <position position="56"/>
    </location>
</feature>
<dbReference type="EC" id="2.7.13.3" evidence="2"/>
<dbReference type="NCBIfam" id="TIGR00229">
    <property type="entry name" value="sensory_box"/>
    <property type="match status" value="1"/>
</dbReference>
<dbReference type="InterPro" id="IPR001789">
    <property type="entry name" value="Sig_transdc_resp-reg_receiver"/>
</dbReference>
<feature type="domain" description="PAC" evidence="12">
    <location>
        <begin position="213"/>
        <end position="263"/>
    </location>
</feature>
<feature type="domain" description="Response regulatory" evidence="11">
    <location>
        <begin position="526"/>
        <end position="642"/>
    </location>
</feature>
<dbReference type="Pfam" id="PF00512">
    <property type="entry name" value="HisKA"/>
    <property type="match status" value="1"/>
</dbReference>
<evidence type="ECO:0000256" key="3">
    <source>
        <dbReference type="ARBA" id="ARBA00022553"/>
    </source>
</evidence>
<dbReference type="GO" id="GO:0005524">
    <property type="term" value="F:ATP binding"/>
    <property type="evidence" value="ECO:0007669"/>
    <property type="project" value="UniProtKB-KW"/>
</dbReference>
<dbReference type="SMART" id="SM00448">
    <property type="entry name" value="REC"/>
    <property type="match status" value="2"/>
</dbReference>
<dbReference type="SUPFAM" id="SSF55785">
    <property type="entry name" value="PYP-like sensor domain (PAS domain)"/>
    <property type="match status" value="1"/>
</dbReference>
<keyword evidence="3 9" id="KW-0597">Phosphoprotein</keyword>
<reference evidence="13 14" key="1">
    <citation type="journal article" date="2014" name="Nature">
        <title>An environmental bacterial taxon with a large and distinct metabolic repertoire.</title>
        <authorList>
            <person name="Wilson M.C."/>
            <person name="Mori T."/>
            <person name="Ruckert C."/>
            <person name="Uria A.R."/>
            <person name="Helf M.J."/>
            <person name="Takada K."/>
            <person name="Gernert C."/>
            <person name="Steffens U.A."/>
            <person name="Heycke N."/>
            <person name="Schmitt S."/>
            <person name="Rinke C."/>
            <person name="Helfrich E.J."/>
            <person name="Brachmann A.O."/>
            <person name="Gurgui C."/>
            <person name="Wakimoto T."/>
            <person name="Kracht M."/>
            <person name="Crusemann M."/>
            <person name="Hentschel U."/>
            <person name="Abe I."/>
            <person name="Matsunaga S."/>
            <person name="Kalinowski J."/>
            <person name="Takeyama H."/>
            <person name="Piel J."/>
        </authorList>
    </citation>
    <scope>NUCLEOTIDE SEQUENCE [LARGE SCALE GENOMIC DNA]</scope>
    <source>
        <strain evidence="14">TSY2</strain>
    </source>
</reference>
<dbReference type="GO" id="GO:0000155">
    <property type="term" value="F:phosphorelay sensor kinase activity"/>
    <property type="evidence" value="ECO:0007669"/>
    <property type="project" value="InterPro"/>
</dbReference>
<dbReference type="Gene3D" id="3.30.450.20">
    <property type="entry name" value="PAS domain"/>
    <property type="match status" value="1"/>
</dbReference>
<keyword evidence="6" id="KW-0418">Kinase</keyword>
<dbReference type="SUPFAM" id="SSF52172">
    <property type="entry name" value="CheY-like"/>
    <property type="match status" value="2"/>
</dbReference>
<dbReference type="SUPFAM" id="SSF47384">
    <property type="entry name" value="Homodimeric domain of signal transducing histidine kinase"/>
    <property type="match status" value="1"/>
</dbReference>
<dbReference type="InterPro" id="IPR036097">
    <property type="entry name" value="HisK_dim/P_sf"/>
</dbReference>
<keyword evidence="14" id="KW-1185">Reference proteome</keyword>
<dbReference type="CDD" id="cd00130">
    <property type="entry name" value="PAS"/>
    <property type="match status" value="1"/>
</dbReference>
<feature type="domain" description="Histidine kinase" evidence="10">
    <location>
        <begin position="283"/>
        <end position="507"/>
    </location>
</feature>
<feature type="modified residue" description="4-aspartylphosphate" evidence="9">
    <location>
        <position position="577"/>
    </location>
</feature>
<gene>
    <name evidence="13" type="ORF">ETSY2_11920</name>
</gene>
<dbReference type="EMBL" id="AZHX01000481">
    <property type="protein sequence ID" value="ETX07312.1"/>
    <property type="molecule type" value="Genomic_DNA"/>
</dbReference>
<feature type="domain" description="Response regulatory" evidence="11">
    <location>
        <begin position="6"/>
        <end position="121"/>
    </location>
</feature>
<evidence type="ECO:0000256" key="5">
    <source>
        <dbReference type="ARBA" id="ARBA00022741"/>
    </source>
</evidence>
<dbReference type="SMART" id="SM00387">
    <property type="entry name" value="HATPase_c"/>
    <property type="match status" value="1"/>
</dbReference>
<dbReference type="InterPro" id="IPR005467">
    <property type="entry name" value="His_kinase_dom"/>
</dbReference>
<keyword evidence="8" id="KW-0902">Two-component regulatory system</keyword>